<dbReference type="EMBL" id="JACSQN010000014">
    <property type="protein sequence ID" value="MBD7985730.1"/>
    <property type="molecule type" value="Genomic_DNA"/>
</dbReference>
<accession>A0ABR8UCH0</accession>
<protein>
    <recommendedName>
        <fullName evidence="3">DNA replication protein DnaD</fullName>
    </recommendedName>
</protein>
<keyword evidence="2" id="KW-1185">Reference proteome</keyword>
<gene>
    <name evidence="1" type="ORF">H9649_14155</name>
</gene>
<proteinExistence type="predicted"/>
<reference evidence="1 2" key="1">
    <citation type="submission" date="2020-08" db="EMBL/GenBank/DDBJ databases">
        <title>A Genomic Blueprint of the Chicken Gut Microbiome.</title>
        <authorList>
            <person name="Gilroy R."/>
            <person name="Ravi A."/>
            <person name="Getino M."/>
            <person name="Pursley I."/>
            <person name="Horton D.L."/>
            <person name="Alikhan N.-F."/>
            <person name="Baker D."/>
            <person name="Gharbi K."/>
            <person name="Hall N."/>
            <person name="Watson M."/>
            <person name="Adriaenssens E.M."/>
            <person name="Foster-Nyarko E."/>
            <person name="Jarju S."/>
            <person name="Secka A."/>
            <person name="Antonio M."/>
            <person name="Oren A."/>
            <person name="Chaudhuri R."/>
            <person name="La Ragione R.M."/>
            <person name="Hildebrand F."/>
            <person name="Pallen M.J."/>
        </authorList>
    </citation>
    <scope>NUCLEOTIDE SEQUENCE [LARGE SCALE GENOMIC DNA]</scope>
    <source>
        <strain evidence="1 2">Sa2YVA2</strain>
    </source>
</reference>
<sequence length="169" mass="19967">MKMDKGWLKLHRALKDQPIWKTSRPEQQAILVTLLMMATYEKREWEWKGEKYTLQPGQILTSLASLAKESGEYITVQNVRTALRRFEKYGFLTNESTTKSRLITLTNWGFYQHTERGLATRTTNYQQSPHNELTPIKESKKDNKEIINPFLRKLQLTEFKLDLTKGETW</sequence>
<comment type="caution">
    <text evidence="1">The sequence shown here is derived from an EMBL/GenBank/DDBJ whole genome shotgun (WGS) entry which is preliminary data.</text>
</comment>
<evidence type="ECO:0000313" key="2">
    <source>
        <dbReference type="Proteomes" id="UP000626786"/>
    </source>
</evidence>
<organism evidence="1 2">
    <name type="scientific">Sporosarcina quadrami</name>
    <dbReference type="NCBI Taxonomy" id="2762234"/>
    <lineage>
        <taxon>Bacteria</taxon>
        <taxon>Bacillati</taxon>
        <taxon>Bacillota</taxon>
        <taxon>Bacilli</taxon>
        <taxon>Bacillales</taxon>
        <taxon>Caryophanaceae</taxon>
        <taxon>Sporosarcina</taxon>
    </lineage>
</organism>
<name>A0ABR8UCH0_9BACL</name>
<dbReference type="Proteomes" id="UP000626786">
    <property type="component" value="Unassembled WGS sequence"/>
</dbReference>
<evidence type="ECO:0008006" key="3">
    <source>
        <dbReference type="Google" id="ProtNLM"/>
    </source>
</evidence>
<dbReference type="RefSeq" id="WP_191695559.1">
    <property type="nucleotide sequence ID" value="NZ_JACSQN010000014.1"/>
</dbReference>
<evidence type="ECO:0000313" key="1">
    <source>
        <dbReference type="EMBL" id="MBD7985730.1"/>
    </source>
</evidence>